<dbReference type="EMBL" id="SNYJ01000034">
    <property type="protein sequence ID" value="TDQ31904.1"/>
    <property type="molecule type" value="Genomic_DNA"/>
</dbReference>
<comment type="caution">
    <text evidence="1">The sequence shown here is derived from an EMBL/GenBank/DDBJ whole genome shotgun (WGS) entry which is preliminary data.</text>
</comment>
<organism evidence="1 2">
    <name type="scientific">Aureibacillus halotolerans</name>
    <dbReference type="NCBI Taxonomy" id="1508390"/>
    <lineage>
        <taxon>Bacteria</taxon>
        <taxon>Bacillati</taxon>
        <taxon>Bacillota</taxon>
        <taxon>Bacilli</taxon>
        <taxon>Bacillales</taxon>
        <taxon>Bacillaceae</taxon>
        <taxon>Aureibacillus</taxon>
    </lineage>
</organism>
<keyword evidence="2" id="KW-1185">Reference proteome</keyword>
<dbReference type="Proteomes" id="UP000295632">
    <property type="component" value="Unassembled WGS sequence"/>
</dbReference>
<name>A0A4R6TP06_9BACI</name>
<evidence type="ECO:0000313" key="2">
    <source>
        <dbReference type="Proteomes" id="UP000295632"/>
    </source>
</evidence>
<accession>A0A4R6TP06</accession>
<gene>
    <name evidence="1" type="ORF">EV213_1349</name>
</gene>
<sequence>MKEDKKTEGTKHFNFCAKKKDGTKVVVTFGAFLCNTLQYLDI</sequence>
<evidence type="ECO:0000313" key="1">
    <source>
        <dbReference type="EMBL" id="TDQ31904.1"/>
    </source>
</evidence>
<proteinExistence type="predicted"/>
<protein>
    <submittedName>
        <fullName evidence="1">Uncharacterized protein</fullName>
    </submittedName>
</protein>
<dbReference type="AlphaFoldDB" id="A0A4R6TP06"/>
<reference evidence="1 2" key="1">
    <citation type="submission" date="2019-03" db="EMBL/GenBank/DDBJ databases">
        <title>Genomic Encyclopedia of Type Strains, Phase IV (KMG-IV): sequencing the most valuable type-strain genomes for metagenomic binning, comparative biology and taxonomic classification.</title>
        <authorList>
            <person name="Goeker M."/>
        </authorList>
    </citation>
    <scope>NUCLEOTIDE SEQUENCE [LARGE SCALE GENOMIC DNA]</scope>
    <source>
        <strain evidence="1 2">DSM 28697</strain>
    </source>
</reference>